<feature type="compositionally biased region" description="Low complexity" evidence="1">
    <location>
        <begin position="35"/>
        <end position="45"/>
    </location>
</feature>
<feature type="region of interest" description="Disordered" evidence="1">
    <location>
        <begin position="66"/>
        <end position="93"/>
    </location>
</feature>
<name>A0A9P5CDS2_9HYPO</name>
<dbReference type="AlphaFoldDB" id="A0A9P5CDS2"/>
<proteinExistence type="predicted"/>
<accession>A0A9P5CDS2</accession>
<evidence type="ECO:0000313" key="2">
    <source>
        <dbReference type="EMBL" id="KAF3069386.1"/>
    </source>
</evidence>
<keyword evidence="3" id="KW-1185">Reference proteome</keyword>
<gene>
    <name evidence="2" type="ORF">CFAM422_007152</name>
</gene>
<protein>
    <submittedName>
        <fullName evidence="2">Uncharacterized protein</fullName>
    </submittedName>
</protein>
<evidence type="ECO:0000256" key="1">
    <source>
        <dbReference type="SAM" id="MobiDB-lite"/>
    </source>
</evidence>
<sequence>MGFSSHRNRSALQPSYKSVSMQQRPPVATEMQVQPRTRATAPSTRTTHIEAINPKPNFSGLQLAPGQGCLAPAGKQKHGPWEASAARVRTKEN</sequence>
<feature type="region of interest" description="Disordered" evidence="1">
    <location>
        <begin position="1"/>
        <end position="45"/>
    </location>
</feature>
<comment type="caution">
    <text evidence="2">The sequence shown here is derived from an EMBL/GenBank/DDBJ whole genome shotgun (WGS) entry which is preliminary data.</text>
</comment>
<evidence type="ECO:0000313" key="3">
    <source>
        <dbReference type="Proteomes" id="UP000801864"/>
    </source>
</evidence>
<feature type="compositionally biased region" description="Polar residues" evidence="1">
    <location>
        <begin position="10"/>
        <end position="23"/>
    </location>
</feature>
<reference evidence="2 3" key="1">
    <citation type="submission" date="2018-06" db="EMBL/GenBank/DDBJ databases">
        <title>Genome analysis of cellulolytic fungus Trichoderma lentiforme CFAM-422.</title>
        <authorList>
            <person name="Steindorff A.S."/>
            <person name="Formighieri E.F."/>
            <person name="Midorikawa G.E.O."/>
            <person name="Tamietti M.S."/>
            <person name="Ramos E.Z."/>
            <person name="Silva A.S."/>
            <person name="Bon E.P.S."/>
            <person name="Mendes T.D."/>
            <person name="Damaso M.C.T."/>
            <person name="Favaro L.C.L."/>
        </authorList>
    </citation>
    <scope>NUCLEOTIDE SEQUENCE [LARGE SCALE GENOMIC DNA]</scope>
    <source>
        <strain evidence="2 3">CFAM-422</strain>
    </source>
</reference>
<dbReference type="Proteomes" id="UP000801864">
    <property type="component" value="Unassembled WGS sequence"/>
</dbReference>
<dbReference type="EMBL" id="QLNT01000012">
    <property type="protein sequence ID" value="KAF3069386.1"/>
    <property type="molecule type" value="Genomic_DNA"/>
</dbReference>
<organism evidence="2 3">
    <name type="scientific">Trichoderma lentiforme</name>
    <dbReference type="NCBI Taxonomy" id="1567552"/>
    <lineage>
        <taxon>Eukaryota</taxon>
        <taxon>Fungi</taxon>
        <taxon>Dikarya</taxon>
        <taxon>Ascomycota</taxon>
        <taxon>Pezizomycotina</taxon>
        <taxon>Sordariomycetes</taxon>
        <taxon>Hypocreomycetidae</taxon>
        <taxon>Hypocreales</taxon>
        <taxon>Hypocreaceae</taxon>
        <taxon>Trichoderma</taxon>
    </lineage>
</organism>